<dbReference type="Gene3D" id="1.10.3290.10">
    <property type="entry name" value="Fido-like domain"/>
    <property type="match status" value="1"/>
</dbReference>
<dbReference type="InterPro" id="IPR002110">
    <property type="entry name" value="Ankyrin_rpt"/>
</dbReference>
<feature type="transmembrane region" description="Helical" evidence="6">
    <location>
        <begin position="336"/>
        <end position="360"/>
    </location>
</feature>
<dbReference type="PROSITE" id="PS51459">
    <property type="entry name" value="FIDO"/>
    <property type="match status" value="1"/>
</dbReference>
<feature type="transmembrane region" description="Helical" evidence="6">
    <location>
        <begin position="258"/>
        <end position="282"/>
    </location>
</feature>
<feature type="transmembrane region" description="Helical" evidence="6">
    <location>
        <begin position="372"/>
        <end position="392"/>
    </location>
</feature>
<dbReference type="PANTHER" id="PTHR12308">
    <property type="entry name" value="ANOCTAMIN"/>
    <property type="match status" value="1"/>
</dbReference>
<dbReference type="GO" id="GO:0005254">
    <property type="term" value="F:chloride channel activity"/>
    <property type="evidence" value="ECO:0007669"/>
    <property type="project" value="TreeGrafter"/>
</dbReference>
<dbReference type="SMART" id="SM00248">
    <property type="entry name" value="ANK"/>
    <property type="match status" value="2"/>
</dbReference>
<dbReference type="SUPFAM" id="SSF140931">
    <property type="entry name" value="Fic-like"/>
    <property type="match status" value="1"/>
</dbReference>
<keyword evidence="2 6" id="KW-0812">Transmembrane</keyword>
<organism evidence="8 9">
    <name type="scientific">Aphanomyces invadans</name>
    <dbReference type="NCBI Taxonomy" id="157072"/>
    <lineage>
        <taxon>Eukaryota</taxon>
        <taxon>Sar</taxon>
        <taxon>Stramenopiles</taxon>
        <taxon>Oomycota</taxon>
        <taxon>Saprolegniomycetes</taxon>
        <taxon>Saprolegniales</taxon>
        <taxon>Verrucalvaceae</taxon>
        <taxon>Aphanomyces</taxon>
    </lineage>
</organism>
<evidence type="ECO:0000256" key="5">
    <source>
        <dbReference type="PROSITE-ProRule" id="PRU00023"/>
    </source>
</evidence>
<feature type="transmembrane region" description="Helical" evidence="6">
    <location>
        <begin position="530"/>
        <end position="552"/>
    </location>
</feature>
<keyword evidence="4 6" id="KW-0472">Membrane</keyword>
<dbReference type="PANTHER" id="PTHR12308:SF73">
    <property type="entry name" value="ANOCTAMIN"/>
    <property type="match status" value="1"/>
</dbReference>
<accession>A0A3R6W462</accession>
<evidence type="ECO:0000256" key="1">
    <source>
        <dbReference type="ARBA" id="ARBA00004141"/>
    </source>
</evidence>
<keyword evidence="5" id="KW-0040">ANK repeat</keyword>
<feature type="repeat" description="ANK" evidence="5">
    <location>
        <begin position="728"/>
        <end position="760"/>
    </location>
</feature>
<dbReference type="InterPro" id="IPR036597">
    <property type="entry name" value="Fido-like_dom_sf"/>
</dbReference>
<evidence type="ECO:0000313" key="8">
    <source>
        <dbReference type="EMBL" id="RHY34858.1"/>
    </source>
</evidence>
<evidence type="ECO:0000256" key="4">
    <source>
        <dbReference type="ARBA" id="ARBA00023136"/>
    </source>
</evidence>
<gene>
    <name evidence="8" type="ORF">DYB32_001826</name>
</gene>
<dbReference type="Gene3D" id="1.25.40.20">
    <property type="entry name" value="Ankyrin repeat-containing domain"/>
    <property type="match status" value="1"/>
</dbReference>
<dbReference type="VEuPathDB" id="FungiDB:H310_01716"/>
<evidence type="ECO:0000259" key="7">
    <source>
        <dbReference type="PROSITE" id="PS51459"/>
    </source>
</evidence>
<dbReference type="GO" id="GO:0016020">
    <property type="term" value="C:membrane"/>
    <property type="evidence" value="ECO:0007669"/>
    <property type="project" value="UniProtKB-SubCell"/>
</dbReference>
<feature type="domain" description="Fido" evidence="7">
    <location>
        <begin position="1028"/>
        <end position="1117"/>
    </location>
</feature>
<feature type="transmembrane region" description="Helical" evidence="6">
    <location>
        <begin position="219"/>
        <end position="246"/>
    </location>
</feature>
<evidence type="ECO:0000256" key="6">
    <source>
        <dbReference type="SAM" id="Phobius"/>
    </source>
</evidence>
<dbReference type="Pfam" id="PF12796">
    <property type="entry name" value="Ank_2"/>
    <property type="match status" value="1"/>
</dbReference>
<dbReference type="Pfam" id="PF04547">
    <property type="entry name" value="Anoctamin"/>
    <property type="match status" value="1"/>
</dbReference>
<dbReference type="EMBL" id="QUSY01000016">
    <property type="protein sequence ID" value="RHY34858.1"/>
    <property type="molecule type" value="Genomic_DNA"/>
</dbReference>
<sequence>MHRYTFAIVLKNTYQVKDMLRERFPGKQMKATRHRLADQVAAMHLKCLRRLVQAGLGVILLDNDNSIPHENQKYNQTNNICVLIDPYKDSDLLLQEFKREKDELAIKRGQANARLGMETVESVKNICFSPALELQLTHNIIHNAFRDYDKDDWSIEHQQELTCWDVVDVCFPLHDRVFNNSFFAEYRKKTFEFRVSKATAGNSERWAIEELRLHFGERVAFLFAFMHIYSKMLGPLMVVCVLYYLGFRRFVSGYVWNYYLLGLAVLGFGVVSLWAPAMLLVWERETRTLTEKWNLVNYKDTVFERNDENPKFEYVWVKNEITHEMEKQIKKSKKRIIRVTMLFFVALSSIIQCIVLMPFLQVSWITLSEKRHFVFVWSNWFFWFLALAFLYLPYGDKVNDVYAYLKLDWAIAYQWNPTLLTLDTLFVTPLVVTQLLNMVLETWLPYVIRIIKGKPMSCRNWTSSWFSSLDCNKQRKARKRKHRMETNMAAHKLADEVSRTTRFFVPVLGYSDDSNEYTAYQVSIGEWATVLHYANVMAITIVSILLVMYLVLQLDKTPAAISNPSYLRLKQIRELTSQRTANSTVFNYISELRCVYDKYDLDHTDHLHEHALVRFLAEWMSKEPAELEKRSGLIFRYMDKNKVGKVPFSTCCLMLQHAHHDRFFSALLGIYDHLDDFRNQEIRLNDDPMKIRRVLRAQSMESQIAAGDTDALKRAWLDGLSLNVVDSLGRTALHVAVEKEQMNAIELLLSAGAAVDVVDHEGRTPMSIAVEMNASNALSLFRRHIFTAPPLQTEALATSDIPLAFAAIQHNNLPRLEQLVPHLVHPDVQDYDARFLRDHQATEHGLGIDADNLAKASNPHGLEAGILNKAFEHVLRCQPEWIASLHTTSQSKFFFVPHARKAGLKAVVAVPMVHNLSVATIDLLGALVALLRRGFFDDALNSTVLELSETHVSTAITTKLPRTLLGEFDRFIGKAKLANLRSQDSFRTTKWTMTDLYDTVGNAHDKRTLFRSVLTALNTILDDTTCVITFDQVKALHDAIFEHGDGGGAIREDAAVGYASERIYRVFLPAVEIEPALREYVATLNDEAALPHPLLRAYYAFSALVFYIHPFYDGNGR</sequence>
<comment type="subcellular location">
    <subcellularLocation>
        <location evidence="1">Membrane</location>
        <topology evidence="1">Multi-pass membrane protein</topology>
    </subcellularLocation>
</comment>
<dbReference type="Proteomes" id="UP000285060">
    <property type="component" value="Unassembled WGS sequence"/>
</dbReference>
<dbReference type="PROSITE" id="PS50297">
    <property type="entry name" value="ANK_REP_REGION"/>
    <property type="match status" value="1"/>
</dbReference>
<dbReference type="InterPro" id="IPR036770">
    <property type="entry name" value="Ankyrin_rpt-contain_sf"/>
</dbReference>
<dbReference type="InterPro" id="IPR007632">
    <property type="entry name" value="Anoctamin"/>
</dbReference>
<dbReference type="VEuPathDB" id="FungiDB:H310_01718"/>
<keyword evidence="3 6" id="KW-1133">Transmembrane helix</keyword>
<proteinExistence type="predicted"/>
<reference evidence="8 9" key="1">
    <citation type="submission" date="2018-08" db="EMBL/GenBank/DDBJ databases">
        <title>Aphanomyces genome sequencing and annotation.</title>
        <authorList>
            <person name="Minardi D."/>
            <person name="Oidtmann B."/>
            <person name="Van Der Giezen M."/>
            <person name="Studholme D.J."/>
        </authorList>
    </citation>
    <scope>NUCLEOTIDE SEQUENCE [LARGE SCALE GENOMIC DNA]</scope>
    <source>
        <strain evidence="8 9">NJM0002</strain>
    </source>
</reference>
<comment type="caution">
    <text evidence="8">The sequence shown here is derived from an EMBL/GenBank/DDBJ whole genome shotgun (WGS) entry which is preliminary data.</text>
</comment>
<dbReference type="AlphaFoldDB" id="A0A3R6W462"/>
<evidence type="ECO:0000313" key="9">
    <source>
        <dbReference type="Proteomes" id="UP000285060"/>
    </source>
</evidence>
<evidence type="ECO:0000256" key="3">
    <source>
        <dbReference type="ARBA" id="ARBA00022989"/>
    </source>
</evidence>
<dbReference type="SUPFAM" id="SSF48403">
    <property type="entry name" value="Ankyrin repeat"/>
    <property type="match status" value="1"/>
</dbReference>
<dbReference type="InterPro" id="IPR049452">
    <property type="entry name" value="Anoctamin_TM"/>
</dbReference>
<name>A0A3R6W462_9STRA</name>
<protein>
    <recommendedName>
        <fullName evidence="7">Fido domain-containing protein</fullName>
    </recommendedName>
</protein>
<dbReference type="Pfam" id="PF02661">
    <property type="entry name" value="Fic"/>
    <property type="match status" value="1"/>
</dbReference>
<dbReference type="VEuPathDB" id="FungiDB:H310_01715"/>
<dbReference type="InterPro" id="IPR003812">
    <property type="entry name" value="Fido"/>
</dbReference>
<dbReference type="PROSITE" id="PS50088">
    <property type="entry name" value="ANK_REPEAT"/>
    <property type="match status" value="1"/>
</dbReference>
<evidence type="ECO:0000256" key="2">
    <source>
        <dbReference type="ARBA" id="ARBA00022692"/>
    </source>
</evidence>
<keyword evidence="9" id="KW-1185">Reference proteome</keyword>